<feature type="compositionally biased region" description="Basic and acidic residues" evidence="3">
    <location>
        <begin position="741"/>
        <end position="750"/>
    </location>
</feature>
<feature type="region of interest" description="Disordered" evidence="3">
    <location>
        <begin position="729"/>
        <end position="750"/>
    </location>
</feature>
<evidence type="ECO:0000256" key="1">
    <source>
        <dbReference type="ARBA" id="ARBA00006993"/>
    </source>
</evidence>
<reference evidence="4" key="1">
    <citation type="submission" date="2023-02" db="EMBL/GenBank/DDBJ databases">
        <title>Genome of toxic invasive species Heracleum sosnowskyi carries increased number of genes despite the absence of recent whole-genome duplications.</title>
        <authorList>
            <person name="Schelkunov M."/>
            <person name="Shtratnikova V."/>
            <person name="Makarenko M."/>
            <person name="Klepikova A."/>
            <person name="Omelchenko D."/>
            <person name="Novikova G."/>
            <person name="Obukhova E."/>
            <person name="Bogdanov V."/>
            <person name="Penin A."/>
            <person name="Logacheva M."/>
        </authorList>
    </citation>
    <scope>NUCLEOTIDE SEQUENCE</scope>
    <source>
        <strain evidence="4">Hsosn_3</strain>
        <tissue evidence="4">Leaf</tissue>
    </source>
</reference>
<dbReference type="Proteomes" id="UP001237642">
    <property type="component" value="Unassembled WGS sequence"/>
</dbReference>
<proteinExistence type="inferred from homology"/>
<feature type="compositionally biased region" description="Low complexity" evidence="3">
    <location>
        <begin position="488"/>
        <end position="499"/>
    </location>
</feature>
<feature type="region of interest" description="Disordered" evidence="3">
    <location>
        <begin position="333"/>
        <end position="360"/>
    </location>
</feature>
<comment type="function">
    <text evidence="2">Involved in regulation of actin and microtubule organization. Part of a WAVE complex that activates the Arp2/3 complex.</text>
</comment>
<dbReference type="AlphaFoldDB" id="A0AAD8GMP3"/>
<dbReference type="InterPro" id="IPR028288">
    <property type="entry name" value="SCAR/WAVE_fam"/>
</dbReference>
<dbReference type="EMBL" id="JAUIZM010000031">
    <property type="protein sequence ID" value="KAK1351562.1"/>
    <property type="molecule type" value="Genomic_DNA"/>
</dbReference>
<keyword evidence="2" id="KW-0963">Cytoplasm</keyword>
<comment type="similarity">
    <text evidence="1 2">Belongs to the SCAR/WAVE family.</text>
</comment>
<comment type="caution">
    <text evidence="4">The sequence shown here is derived from an EMBL/GenBank/DDBJ whole genome shotgun (WGS) entry which is preliminary data.</text>
</comment>
<dbReference type="Gene3D" id="1.20.5.340">
    <property type="match status" value="1"/>
</dbReference>
<dbReference type="GO" id="GO:2000601">
    <property type="term" value="P:positive regulation of Arp2/3 complex-mediated actin nucleation"/>
    <property type="evidence" value="ECO:0007669"/>
    <property type="project" value="TreeGrafter"/>
</dbReference>
<evidence type="ECO:0000256" key="2">
    <source>
        <dbReference type="RuleBase" id="RU367034"/>
    </source>
</evidence>
<evidence type="ECO:0000256" key="3">
    <source>
        <dbReference type="SAM" id="MobiDB-lite"/>
    </source>
</evidence>
<keyword evidence="5" id="KW-1185">Reference proteome</keyword>
<evidence type="ECO:0000313" key="4">
    <source>
        <dbReference type="EMBL" id="KAK1351562.1"/>
    </source>
</evidence>
<comment type="subcellular location">
    <subcellularLocation>
        <location evidence="2">Cytoplasm</location>
        <location evidence="2">Cytoskeleton</location>
    </subcellularLocation>
</comment>
<reference evidence="4" key="2">
    <citation type="submission" date="2023-05" db="EMBL/GenBank/DDBJ databases">
        <authorList>
            <person name="Schelkunov M.I."/>
        </authorList>
    </citation>
    <scope>NUCLEOTIDE SEQUENCE</scope>
    <source>
        <strain evidence="4">Hsosn_3</strain>
        <tissue evidence="4">Leaf</tissue>
    </source>
</reference>
<feature type="compositionally biased region" description="Polar residues" evidence="3">
    <location>
        <begin position="510"/>
        <end position="526"/>
    </location>
</feature>
<keyword evidence="2" id="KW-0206">Cytoskeleton</keyword>
<name>A0AAD8GMP3_9APIA</name>
<feature type="compositionally biased region" description="Basic residues" evidence="3">
    <location>
        <begin position="340"/>
        <end position="352"/>
    </location>
</feature>
<accession>A0AAD8GMP3</accession>
<dbReference type="GO" id="GO:0005856">
    <property type="term" value="C:cytoskeleton"/>
    <property type="evidence" value="ECO:0007669"/>
    <property type="project" value="UniProtKB-SubCell"/>
</dbReference>
<dbReference type="GO" id="GO:0030036">
    <property type="term" value="P:actin cytoskeleton organization"/>
    <property type="evidence" value="ECO:0007669"/>
    <property type="project" value="UniProtKB-UniRule"/>
</dbReference>
<dbReference type="GO" id="GO:0071933">
    <property type="term" value="F:Arp2/3 complex binding"/>
    <property type="evidence" value="ECO:0007669"/>
    <property type="project" value="TreeGrafter"/>
</dbReference>
<evidence type="ECO:0000313" key="5">
    <source>
        <dbReference type="Proteomes" id="UP001237642"/>
    </source>
</evidence>
<dbReference type="PANTHER" id="PTHR12902:SF1">
    <property type="entry name" value="WISKOTT-ALDRICH SYNDROME PROTEIN FAMILY MEMBER"/>
    <property type="match status" value="1"/>
</dbReference>
<dbReference type="GO" id="GO:0034237">
    <property type="term" value="F:protein kinase A regulatory subunit binding"/>
    <property type="evidence" value="ECO:0007669"/>
    <property type="project" value="TreeGrafter"/>
</dbReference>
<feature type="region of interest" description="Disordered" evidence="3">
    <location>
        <begin position="488"/>
        <end position="526"/>
    </location>
</feature>
<protein>
    <recommendedName>
        <fullName evidence="2">Protein SCAR</fullName>
    </recommendedName>
    <alternativeName>
        <fullName evidence="2">Protein WAVE</fullName>
    </alternativeName>
</protein>
<gene>
    <name evidence="4" type="ORF">POM88_054249</name>
</gene>
<organism evidence="4 5">
    <name type="scientific">Heracleum sosnowskyi</name>
    <dbReference type="NCBI Taxonomy" id="360622"/>
    <lineage>
        <taxon>Eukaryota</taxon>
        <taxon>Viridiplantae</taxon>
        <taxon>Streptophyta</taxon>
        <taxon>Embryophyta</taxon>
        <taxon>Tracheophyta</taxon>
        <taxon>Spermatophyta</taxon>
        <taxon>Magnoliopsida</taxon>
        <taxon>eudicotyledons</taxon>
        <taxon>Gunneridae</taxon>
        <taxon>Pentapetalae</taxon>
        <taxon>asterids</taxon>
        <taxon>campanulids</taxon>
        <taxon>Apiales</taxon>
        <taxon>Apiaceae</taxon>
        <taxon>Apioideae</taxon>
        <taxon>apioid superclade</taxon>
        <taxon>Tordylieae</taxon>
        <taxon>Tordyliinae</taxon>
        <taxon>Heracleum</taxon>
    </lineage>
</organism>
<sequence>MIVDIDVAPDLLVFVKLIWLLWKRKSLHHSDSSSTHIPLEEGELLARGTSRGPQMVEIWSTHDELDTRTIMTEENNRTRGNDIPWISRHTSITSQTKVDEPPINTAHAENHILHTFNDSSAQHEQDSCTEKLEDTQISLPHTVISQAEVEPSASSSLHSETSCPVLQPDVVNSVDNAFPSAKKITFDSTDARTECYILKNHLALIFLFAAEIFHDLHEEVMATATRGHGLVVRVKQLETEAPLIEKACLSQTSPSVFFSYADTNWHPSLHTNRNLITGGDLPRFIMDSYEGCRHLPRLFLLDKFDAAGAGACLKRYTDPSFLKVKPSSYGLSSAEIQKEKRSRKSKEKKSSRWRNAGTPKVLPASHAKLQHLLLEDRVEDGVTDPASLVKLKRGLNKVVHEIAYGSSPLELPSIEDEKEIAIKDVNENGYQSDDVASEVDKYMDALATMETEIETDTEYRTKNDIGFVDMEKQGTDFDINDDLIQSQFSDSQSARNSSASEDRNDPVKKGSSSFSYSDTGNTGSKNITVDVDVAAKESPSTKVCEADFVVMEKEKVSTSEELSVSEAYQPPKGDVPDYEIHPRHIYLWRKEKILARGTLREPQMVEIWSTHDELDTRTIKTEENSRTRGNNIPWIYRHSSGTLQIKVDGPPVETAPAENDILDTFNDSSGDLSVVSVNISENILEVIPEKYGDENSLDNVIPAPHEQDSCTEKLEDTQLSLPHTVISQAEVEPSAPSSLDSETKLHSSAA</sequence>
<dbReference type="PANTHER" id="PTHR12902">
    <property type="entry name" value="WASP-1"/>
    <property type="match status" value="1"/>
</dbReference>
<keyword evidence="2" id="KW-0009">Actin-binding</keyword>
<dbReference type="GO" id="GO:0003779">
    <property type="term" value="F:actin binding"/>
    <property type="evidence" value="ECO:0007669"/>
    <property type="project" value="UniProtKB-UniRule"/>
</dbReference>
<dbReference type="Gene3D" id="6.10.280.150">
    <property type="match status" value="1"/>
</dbReference>